<dbReference type="AlphaFoldDB" id="A0AAW1X521"/>
<name>A0AAW1X521_RUBAR</name>
<gene>
    <name evidence="1" type="ORF">M0R45_019314</name>
</gene>
<proteinExistence type="predicted"/>
<accession>A0AAW1X521</accession>
<sequence length="211" mass="23128">MPVLKTRTITQVIHGAVPKLLPSLLCRVTTVKHRRAQPVPSCCRHSPAKLLPAQPPTRVHQERRKSHHASSHLVTVNYASGVDTVLGSCRQLHGAPLPLSRFSTRVQLTNQPVPKQTGSHLPKQPSLPRNAPASCLARYFPRGRHCPRAQPSPLVVLIPPHLCPCTVHKVLAAVRPCPLLIIYLSHSLSPPPSSSHQATFSKLHQAQHGLF</sequence>
<dbReference type="Proteomes" id="UP001457282">
    <property type="component" value="Unassembled WGS sequence"/>
</dbReference>
<organism evidence="1 2">
    <name type="scientific">Rubus argutus</name>
    <name type="common">Southern blackberry</name>
    <dbReference type="NCBI Taxonomy" id="59490"/>
    <lineage>
        <taxon>Eukaryota</taxon>
        <taxon>Viridiplantae</taxon>
        <taxon>Streptophyta</taxon>
        <taxon>Embryophyta</taxon>
        <taxon>Tracheophyta</taxon>
        <taxon>Spermatophyta</taxon>
        <taxon>Magnoliopsida</taxon>
        <taxon>eudicotyledons</taxon>
        <taxon>Gunneridae</taxon>
        <taxon>Pentapetalae</taxon>
        <taxon>rosids</taxon>
        <taxon>fabids</taxon>
        <taxon>Rosales</taxon>
        <taxon>Rosaceae</taxon>
        <taxon>Rosoideae</taxon>
        <taxon>Rosoideae incertae sedis</taxon>
        <taxon>Rubus</taxon>
    </lineage>
</organism>
<reference evidence="1 2" key="1">
    <citation type="journal article" date="2023" name="G3 (Bethesda)">
        <title>A chromosome-length genome assembly and annotation of blackberry (Rubus argutus, cv. 'Hillquist').</title>
        <authorList>
            <person name="Bruna T."/>
            <person name="Aryal R."/>
            <person name="Dudchenko O."/>
            <person name="Sargent D.J."/>
            <person name="Mead D."/>
            <person name="Buti M."/>
            <person name="Cavallini A."/>
            <person name="Hytonen T."/>
            <person name="Andres J."/>
            <person name="Pham M."/>
            <person name="Weisz D."/>
            <person name="Mascagni F."/>
            <person name="Usai G."/>
            <person name="Natali L."/>
            <person name="Bassil N."/>
            <person name="Fernandez G.E."/>
            <person name="Lomsadze A."/>
            <person name="Armour M."/>
            <person name="Olukolu B."/>
            <person name="Poorten T."/>
            <person name="Britton C."/>
            <person name="Davik J."/>
            <person name="Ashrafi H."/>
            <person name="Aiden E.L."/>
            <person name="Borodovsky M."/>
            <person name="Worthington M."/>
        </authorList>
    </citation>
    <scope>NUCLEOTIDE SEQUENCE [LARGE SCALE GENOMIC DNA]</scope>
    <source>
        <strain evidence="1">PI 553951</strain>
    </source>
</reference>
<evidence type="ECO:0000313" key="1">
    <source>
        <dbReference type="EMBL" id="KAK9932063.1"/>
    </source>
</evidence>
<evidence type="ECO:0000313" key="2">
    <source>
        <dbReference type="Proteomes" id="UP001457282"/>
    </source>
</evidence>
<keyword evidence="2" id="KW-1185">Reference proteome</keyword>
<protein>
    <submittedName>
        <fullName evidence="1">Uncharacterized protein</fullName>
    </submittedName>
</protein>
<comment type="caution">
    <text evidence="1">The sequence shown here is derived from an EMBL/GenBank/DDBJ whole genome shotgun (WGS) entry which is preliminary data.</text>
</comment>
<dbReference type="EMBL" id="JBEDUW010000004">
    <property type="protein sequence ID" value="KAK9932063.1"/>
    <property type="molecule type" value="Genomic_DNA"/>
</dbReference>